<evidence type="ECO:0000313" key="3">
    <source>
        <dbReference type="EMBL" id="TWT74780.1"/>
    </source>
</evidence>
<gene>
    <name evidence="3" type="ORF">CA85_00650</name>
</gene>
<dbReference type="EMBL" id="SJPK01000001">
    <property type="protein sequence ID" value="TWT74780.1"/>
    <property type="molecule type" value="Genomic_DNA"/>
</dbReference>
<dbReference type="SUPFAM" id="SSF51445">
    <property type="entry name" value="(Trans)glycosidases"/>
    <property type="match status" value="1"/>
</dbReference>
<proteinExistence type="predicted"/>
<dbReference type="RefSeq" id="WP_146389113.1">
    <property type="nucleotide sequence ID" value="NZ_SJPK01000001.1"/>
</dbReference>
<keyword evidence="2" id="KW-0732">Signal</keyword>
<keyword evidence="4" id="KW-1185">Reference proteome</keyword>
<dbReference type="Proteomes" id="UP000318053">
    <property type="component" value="Unassembled WGS sequence"/>
</dbReference>
<organism evidence="3 4">
    <name type="scientific">Allorhodopirellula solitaria</name>
    <dbReference type="NCBI Taxonomy" id="2527987"/>
    <lineage>
        <taxon>Bacteria</taxon>
        <taxon>Pseudomonadati</taxon>
        <taxon>Planctomycetota</taxon>
        <taxon>Planctomycetia</taxon>
        <taxon>Pirellulales</taxon>
        <taxon>Pirellulaceae</taxon>
        <taxon>Allorhodopirellula</taxon>
    </lineage>
</organism>
<feature type="signal peptide" evidence="2">
    <location>
        <begin position="1"/>
        <end position="22"/>
    </location>
</feature>
<evidence type="ECO:0000313" key="4">
    <source>
        <dbReference type="Proteomes" id="UP000318053"/>
    </source>
</evidence>
<name>A0A5C5YIU1_9BACT</name>
<sequence precursor="true">MLTKPLVLRIAVFLFFLGPITAANPLSAQEATGRWSVEKANSWHEETPWLVGANFTPAYAINQLEMFQADTFDVEAIDRELAWAEDLGFTSIRVYLHHLLWEQDAEGFVKRIDQLLTIAEKHDIGVMLVLFDSVWDPNPELGKQRKPQQGLHNSGWVQSPGAKDLRDRSRHGLLEDYVKGVVGAFKDDPRVQVWDVWNEPDNTNGNSYGENHLKQEPEDKLAFVLELLPQTFAWAREAGATQPLTAGVWLGGHKADPNRLNDIEKVQLEESDVISFHCYGGLKQLKTWVENLRPLNRPLICTEYMARPNGSEFDPILGYFADQQIGAYNWGFVAGKSNTIYPWDSWQKPYAEEPPVWFHDIFREDGTPYRQAEVDYIRSVTEAKTE</sequence>
<evidence type="ECO:0000256" key="1">
    <source>
        <dbReference type="SAM" id="MobiDB-lite"/>
    </source>
</evidence>
<feature type="chain" id="PRO_5022977573" evidence="2">
    <location>
        <begin position="23"/>
        <end position="386"/>
    </location>
</feature>
<comment type="caution">
    <text evidence="3">The sequence shown here is derived from an EMBL/GenBank/DDBJ whole genome shotgun (WGS) entry which is preliminary data.</text>
</comment>
<accession>A0A5C5YIU1</accession>
<dbReference type="OrthoDB" id="9774262at2"/>
<feature type="region of interest" description="Disordered" evidence="1">
    <location>
        <begin position="141"/>
        <end position="163"/>
    </location>
</feature>
<evidence type="ECO:0000256" key="2">
    <source>
        <dbReference type="SAM" id="SignalP"/>
    </source>
</evidence>
<dbReference type="AlphaFoldDB" id="A0A5C5YIU1"/>
<protein>
    <submittedName>
        <fullName evidence="3">Sugar-binding cellulase-like protein</fullName>
    </submittedName>
</protein>
<dbReference type="Gene3D" id="3.20.20.80">
    <property type="entry name" value="Glycosidases"/>
    <property type="match status" value="1"/>
</dbReference>
<dbReference type="InterPro" id="IPR017853">
    <property type="entry name" value="GH"/>
</dbReference>
<reference evidence="3 4" key="1">
    <citation type="submission" date="2019-02" db="EMBL/GenBank/DDBJ databases">
        <title>Deep-cultivation of Planctomycetes and their phenomic and genomic characterization uncovers novel biology.</title>
        <authorList>
            <person name="Wiegand S."/>
            <person name="Jogler M."/>
            <person name="Boedeker C."/>
            <person name="Pinto D."/>
            <person name="Vollmers J."/>
            <person name="Rivas-Marin E."/>
            <person name="Kohn T."/>
            <person name="Peeters S.H."/>
            <person name="Heuer A."/>
            <person name="Rast P."/>
            <person name="Oberbeckmann S."/>
            <person name="Bunk B."/>
            <person name="Jeske O."/>
            <person name="Meyerdierks A."/>
            <person name="Storesund J.E."/>
            <person name="Kallscheuer N."/>
            <person name="Luecker S."/>
            <person name="Lage O.M."/>
            <person name="Pohl T."/>
            <person name="Merkel B.J."/>
            <person name="Hornburger P."/>
            <person name="Mueller R.-W."/>
            <person name="Bruemmer F."/>
            <person name="Labrenz M."/>
            <person name="Spormann A.M."/>
            <person name="Op Den Camp H."/>
            <person name="Overmann J."/>
            <person name="Amann R."/>
            <person name="Jetten M.S.M."/>
            <person name="Mascher T."/>
            <person name="Medema M.H."/>
            <person name="Devos D.P."/>
            <person name="Kaster A.-K."/>
            <person name="Ovreas L."/>
            <person name="Rohde M."/>
            <person name="Galperin M.Y."/>
            <person name="Jogler C."/>
        </authorList>
    </citation>
    <scope>NUCLEOTIDE SEQUENCE [LARGE SCALE GENOMIC DNA]</scope>
    <source>
        <strain evidence="3 4">CA85</strain>
    </source>
</reference>